<feature type="domain" description="NADH:flavin oxidoreductase/NADH oxidase N-terminal" evidence="5">
    <location>
        <begin position="5"/>
        <end position="334"/>
    </location>
</feature>
<protein>
    <recommendedName>
        <fullName evidence="5">NADH:flavin oxidoreductase/NADH oxidase N-terminal domain-containing protein</fullName>
    </recommendedName>
</protein>
<dbReference type="SUPFAM" id="SSF51395">
    <property type="entry name" value="FMN-linked oxidoreductases"/>
    <property type="match status" value="1"/>
</dbReference>
<proteinExistence type="inferred from homology"/>
<dbReference type="InterPro" id="IPR045247">
    <property type="entry name" value="Oye-like"/>
</dbReference>
<evidence type="ECO:0000256" key="4">
    <source>
        <dbReference type="SAM" id="MobiDB-lite"/>
    </source>
</evidence>
<sequence>MMPTLFDPINLGSISCKNRIFMAPLTRGRATHTHIPSDLMVEHYRQRAHAGVIFSEATGISQQGLGVPYAPGIWNEEQMAGWRKVTEAVHNEGGKIVLQLWHMGRVAHSSFNQGRRPVSASATTSPGHGHTYHGNEEYETARALSEDEIRDVVQQYGAAARNGMHVGFDGVQVHAANGYLIDQFLRDYSNFRKDQYGGSIDNRIRFLSQVVEEVVSEVGKDLVGVRLSPNGEILGVNDSDPAELFTRAAQRLSEIGIAYLEVREAPPGEFMLSSDTAQIHPRMREVFDGLFIMNSDFDLTRGQESLANGEADAISYGRPFISNPNLPEVFQRGLSPVPSNPQTYYSLGAEGYVDYPDVQADAPSRES</sequence>
<dbReference type="InterPro" id="IPR013785">
    <property type="entry name" value="Aldolase_TIM"/>
</dbReference>
<dbReference type="InterPro" id="IPR001155">
    <property type="entry name" value="OxRdtase_FMN_N"/>
</dbReference>
<dbReference type="Gene3D" id="3.20.20.70">
    <property type="entry name" value="Aldolase class I"/>
    <property type="match status" value="1"/>
</dbReference>
<dbReference type="CDD" id="cd02933">
    <property type="entry name" value="OYE_like_FMN"/>
    <property type="match status" value="1"/>
</dbReference>
<comment type="caution">
    <text evidence="6">The sequence shown here is derived from an EMBL/GenBank/DDBJ whole genome shotgun (WGS) entry which is preliminary data.</text>
</comment>
<dbReference type="AlphaFoldDB" id="A0A0P9LRI7"/>
<name>A0A0P9LRI7_9PSED</name>
<dbReference type="EMBL" id="RBOV01000101">
    <property type="protein sequence ID" value="RMN13454.1"/>
    <property type="molecule type" value="Genomic_DNA"/>
</dbReference>
<accession>A0A0P9LRI7</accession>
<reference evidence="6 7" key="1">
    <citation type="submission" date="2018-08" db="EMBL/GenBank/DDBJ databases">
        <title>Recombination of ecologically and evolutionarily significant loci maintains genetic cohesion in the Pseudomonas syringae species complex.</title>
        <authorList>
            <person name="Dillon M."/>
            <person name="Thakur S."/>
            <person name="Almeida R.N.D."/>
            <person name="Weir B.S."/>
            <person name="Guttman D.S."/>
        </authorList>
    </citation>
    <scope>NUCLEOTIDE SEQUENCE [LARGE SCALE GENOMIC DNA]</scope>
    <source>
        <strain evidence="6 7">ICMP 12341</strain>
    </source>
</reference>
<dbReference type="FunFam" id="3.20.20.70:FF:000059">
    <property type="entry name" value="N-ethylmaleimide reductase, FMN-linked"/>
    <property type="match status" value="1"/>
</dbReference>
<dbReference type="GO" id="GO:0005829">
    <property type="term" value="C:cytosol"/>
    <property type="evidence" value="ECO:0007669"/>
    <property type="project" value="TreeGrafter"/>
</dbReference>
<organism evidence="6 7">
    <name type="scientific">Pseudomonas syringae pv. coriandricola</name>
    <dbReference type="NCBI Taxonomy" id="264453"/>
    <lineage>
        <taxon>Bacteria</taxon>
        <taxon>Pseudomonadati</taxon>
        <taxon>Pseudomonadota</taxon>
        <taxon>Gammaproteobacteria</taxon>
        <taxon>Pseudomonadales</taxon>
        <taxon>Pseudomonadaceae</taxon>
        <taxon>Pseudomonas</taxon>
    </lineage>
</organism>
<feature type="region of interest" description="Disordered" evidence="4">
    <location>
        <begin position="112"/>
        <end position="133"/>
    </location>
</feature>
<keyword evidence="3" id="KW-0560">Oxidoreductase</keyword>
<evidence type="ECO:0000259" key="5">
    <source>
        <dbReference type="Pfam" id="PF00724"/>
    </source>
</evidence>
<dbReference type="Pfam" id="PF00724">
    <property type="entry name" value="Oxidored_FMN"/>
    <property type="match status" value="1"/>
</dbReference>
<gene>
    <name evidence="6" type="ORF">ALQ65_00991</name>
</gene>
<evidence type="ECO:0000313" key="6">
    <source>
        <dbReference type="EMBL" id="RMN13454.1"/>
    </source>
</evidence>
<evidence type="ECO:0000256" key="3">
    <source>
        <dbReference type="ARBA" id="ARBA00023002"/>
    </source>
</evidence>
<evidence type="ECO:0000256" key="1">
    <source>
        <dbReference type="ARBA" id="ARBA00001917"/>
    </source>
</evidence>
<dbReference type="GO" id="GO:0010181">
    <property type="term" value="F:FMN binding"/>
    <property type="evidence" value="ECO:0007669"/>
    <property type="project" value="InterPro"/>
</dbReference>
<dbReference type="PANTHER" id="PTHR22893:SF91">
    <property type="entry name" value="NADPH DEHYDROGENASE 2-RELATED"/>
    <property type="match status" value="1"/>
</dbReference>
<evidence type="ECO:0000313" key="7">
    <source>
        <dbReference type="Proteomes" id="UP000271468"/>
    </source>
</evidence>
<comment type="cofactor">
    <cofactor evidence="1">
        <name>FMN</name>
        <dbReference type="ChEBI" id="CHEBI:58210"/>
    </cofactor>
</comment>
<comment type="similarity">
    <text evidence="2">Belongs to the NADH:flavin oxidoreductase/NADH oxidase family.</text>
</comment>
<evidence type="ECO:0000256" key="2">
    <source>
        <dbReference type="ARBA" id="ARBA00005979"/>
    </source>
</evidence>
<dbReference type="Proteomes" id="UP000271468">
    <property type="component" value="Unassembled WGS sequence"/>
</dbReference>
<dbReference type="PANTHER" id="PTHR22893">
    <property type="entry name" value="NADH OXIDOREDUCTASE-RELATED"/>
    <property type="match status" value="1"/>
</dbReference>
<dbReference type="GO" id="GO:0016628">
    <property type="term" value="F:oxidoreductase activity, acting on the CH-CH group of donors, NAD or NADP as acceptor"/>
    <property type="evidence" value="ECO:0007669"/>
    <property type="project" value="UniProtKB-ARBA"/>
</dbReference>